<evidence type="ECO:0000256" key="3">
    <source>
        <dbReference type="ARBA" id="ARBA00022726"/>
    </source>
</evidence>
<reference evidence="7" key="1">
    <citation type="submission" date="2018-04" db="EMBL/GenBank/DDBJ databases">
        <authorList>
            <person name="Cornet L."/>
        </authorList>
    </citation>
    <scope>NUCLEOTIDE SEQUENCE [LARGE SCALE GENOMIC DNA]</scope>
</reference>
<dbReference type="EMBL" id="QBMC01000272">
    <property type="protein sequence ID" value="PZO08608.1"/>
    <property type="molecule type" value="Genomic_DNA"/>
</dbReference>
<reference evidence="6 7" key="2">
    <citation type="submission" date="2018-06" db="EMBL/GenBank/DDBJ databases">
        <title>Metagenomic assembly of (sub)arctic Cyanobacteria and their associated microbiome from non-axenic cultures.</title>
        <authorList>
            <person name="Baurain D."/>
        </authorList>
    </citation>
    <scope>NUCLEOTIDE SEQUENCE [LARGE SCALE GENOMIC DNA]</scope>
    <source>
        <strain evidence="6">ULC129bin1</strain>
    </source>
</reference>
<organism evidence="6 7">
    <name type="scientific">Leptolyngbya foveolarum</name>
    <dbReference type="NCBI Taxonomy" id="47253"/>
    <lineage>
        <taxon>Bacteria</taxon>
        <taxon>Bacillati</taxon>
        <taxon>Cyanobacteriota</taxon>
        <taxon>Cyanophyceae</taxon>
        <taxon>Leptolyngbyales</taxon>
        <taxon>Leptolyngbyaceae</taxon>
        <taxon>Leptolyngbya group</taxon>
        <taxon>Leptolyngbya</taxon>
    </lineage>
</organism>
<comment type="function">
    <text evidence="4">Catalyzes the reversible phosphorylation of S-methyl-5'-thioadenosine (MTA) to adenine and 5-methylthioribose-1-phosphate. Involved in the breakdown of MTA, a major by-product of polyamine biosynthesis. Responsible for the first step in the methionine salvage pathway after MTA has been generated from S-adenosylmethionine. Has broad substrate specificity with 6-aminopurine nucleosides as preferred substrates.</text>
</comment>
<feature type="site" description="Important for substrate specificity" evidence="4">
    <location>
        <position position="192"/>
    </location>
</feature>
<dbReference type="NCBIfam" id="TIGR01694">
    <property type="entry name" value="MTAP"/>
    <property type="match status" value="1"/>
</dbReference>
<dbReference type="UniPathway" id="UPA00904">
    <property type="reaction ID" value="UER00873"/>
</dbReference>
<evidence type="ECO:0000256" key="4">
    <source>
        <dbReference type="HAMAP-Rule" id="MF_01963"/>
    </source>
</evidence>
<dbReference type="GO" id="GO:0006166">
    <property type="term" value="P:purine ribonucleoside salvage"/>
    <property type="evidence" value="ECO:0007669"/>
    <property type="project" value="UniProtKB-KW"/>
</dbReference>
<sequence length="312" mass="33793">MSASQPSSQSASQLASQLAQFQQRPVKIGVIGGSGLYQMDALTEVKEVSVETPFGSPSDALIVGKLEGVPVAFLARHGRGHTLTPSELPFRANIYAMKALGVEYLISASAVGSLKAEAKPLDMVVPDQFIDRTKNRVSTFFGEGIVGHISFGDPVCGNLAQVLADSVESQQFEEVTLHRGGTYVCMEGPAFSTKAESQLYRSWDATVIGMTNLPEAKLAREAEIAYATLALVTDYDCWHPDHDSVTVEMVIGNLQKNAVNAQKVITEVVRRLNENPPTSEAHSALKFAIITSLDKAPKKTKEKLDLLLKKYL</sequence>
<evidence type="ECO:0000256" key="2">
    <source>
        <dbReference type="ARBA" id="ARBA00022679"/>
    </source>
</evidence>
<comment type="subunit">
    <text evidence="4">Homohexamer. Dimer of a homotrimer.</text>
</comment>
<dbReference type="SUPFAM" id="SSF53167">
    <property type="entry name" value="Purine and uridine phosphorylases"/>
    <property type="match status" value="1"/>
</dbReference>
<feature type="binding site" evidence="4">
    <location>
        <position position="211"/>
    </location>
    <ligand>
        <name>phosphate</name>
        <dbReference type="ChEBI" id="CHEBI:43474"/>
    </ligand>
</feature>
<dbReference type="PROSITE" id="PS01240">
    <property type="entry name" value="PNP_MTAP_2"/>
    <property type="match status" value="1"/>
</dbReference>
<dbReference type="AlphaFoldDB" id="A0A2W4VNE6"/>
<dbReference type="GO" id="GO:0005829">
    <property type="term" value="C:cytosol"/>
    <property type="evidence" value="ECO:0007669"/>
    <property type="project" value="TreeGrafter"/>
</dbReference>
<comment type="similarity">
    <text evidence="4">Belongs to the PNP/MTAP phosphorylase family. MTAP subfamily.</text>
</comment>
<dbReference type="Pfam" id="PF01048">
    <property type="entry name" value="PNP_UDP_1"/>
    <property type="match status" value="1"/>
</dbReference>
<dbReference type="CDD" id="cd09010">
    <property type="entry name" value="MTAP_SsMTAPII_like_MTIP"/>
    <property type="match status" value="1"/>
</dbReference>
<feature type="domain" description="Nucleoside phosphorylase" evidence="5">
    <location>
        <begin position="27"/>
        <end position="270"/>
    </location>
</feature>
<comment type="pathway">
    <text evidence="4">Amino-acid biosynthesis; L-methionine biosynthesis via salvage pathway; S-methyl-5-thio-alpha-D-ribose 1-phosphate from S-methyl-5'-thioadenosine (phosphorylase route): step 1/1.</text>
</comment>
<evidence type="ECO:0000313" key="7">
    <source>
        <dbReference type="Proteomes" id="UP000249354"/>
    </source>
</evidence>
<dbReference type="NCBIfam" id="NF005657">
    <property type="entry name" value="PRK07432.1"/>
    <property type="match status" value="1"/>
</dbReference>
<comment type="caution">
    <text evidence="6">The sequence shown here is derived from an EMBL/GenBank/DDBJ whole genome shotgun (WGS) entry which is preliminary data.</text>
</comment>
<name>A0A2W4VNE6_9CYAN</name>
<evidence type="ECO:0000259" key="5">
    <source>
        <dbReference type="Pfam" id="PF01048"/>
    </source>
</evidence>
<dbReference type="GO" id="GO:0017061">
    <property type="term" value="F:S-methyl-5-thioadenosine phosphorylase activity"/>
    <property type="evidence" value="ECO:0007669"/>
    <property type="project" value="UniProtKB-UniRule"/>
</dbReference>
<feature type="binding site" evidence="4">
    <location>
        <position position="210"/>
    </location>
    <ligand>
        <name>substrate</name>
    </ligand>
</feature>
<protein>
    <recommendedName>
        <fullName evidence="4">S-methyl-5'-thioadenosine phosphorylase</fullName>
        <ecNumber evidence="4">2.4.2.28</ecNumber>
    </recommendedName>
    <alternativeName>
        <fullName evidence="4">5'-methylthioadenosine phosphorylase</fullName>
        <shortName evidence="4">MTA phosphorylase</shortName>
        <shortName evidence="4">MTAP</shortName>
    </alternativeName>
</protein>
<dbReference type="Gene3D" id="3.40.50.1580">
    <property type="entry name" value="Nucleoside phosphorylase domain"/>
    <property type="match status" value="1"/>
</dbReference>
<proteinExistence type="inferred from homology"/>
<dbReference type="FunFam" id="3.40.50.1580:FF:000008">
    <property type="entry name" value="S-methyl-5'-thioadenosine phosphorylase"/>
    <property type="match status" value="1"/>
</dbReference>
<gene>
    <name evidence="4" type="primary">mtnP</name>
    <name evidence="6" type="ORF">DCF25_22120</name>
</gene>
<dbReference type="InterPro" id="IPR010044">
    <property type="entry name" value="MTAP"/>
</dbReference>
<dbReference type="EC" id="2.4.2.28" evidence="4"/>
<keyword evidence="2 4" id="KW-0808">Transferase</keyword>
<keyword evidence="3 4" id="KW-0660">Purine salvage</keyword>
<feature type="binding site" evidence="4">
    <location>
        <begin position="109"/>
        <end position="110"/>
    </location>
    <ligand>
        <name>phosphate</name>
        <dbReference type="ChEBI" id="CHEBI:43474"/>
    </ligand>
</feature>
<dbReference type="HAMAP" id="MF_01963">
    <property type="entry name" value="MTAP"/>
    <property type="match status" value="1"/>
</dbReference>
<feature type="binding site" evidence="4">
    <location>
        <begin position="234"/>
        <end position="236"/>
    </location>
    <ligand>
        <name>substrate</name>
    </ligand>
</feature>
<evidence type="ECO:0000256" key="1">
    <source>
        <dbReference type="ARBA" id="ARBA00022676"/>
    </source>
</evidence>
<dbReference type="InterPro" id="IPR018099">
    <property type="entry name" value="Purine_phosphorylase-2_CS"/>
</dbReference>
<keyword evidence="1 4" id="KW-0328">Glycosyltransferase</keyword>
<dbReference type="Proteomes" id="UP000249354">
    <property type="component" value="Unassembled WGS sequence"/>
</dbReference>
<feature type="binding site" evidence="4">
    <location>
        <position position="34"/>
    </location>
    <ligand>
        <name>phosphate</name>
        <dbReference type="ChEBI" id="CHEBI:43474"/>
    </ligand>
</feature>
<feature type="site" description="Important for substrate specificity" evidence="4">
    <location>
        <position position="247"/>
    </location>
</feature>
<dbReference type="PANTHER" id="PTHR42679:SF2">
    <property type="entry name" value="S-METHYL-5'-THIOADENOSINE PHOSPHORYLASE"/>
    <property type="match status" value="1"/>
</dbReference>
<evidence type="ECO:0000313" key="6">
    <source>
        <dbReference type="EMBL" id="PZO08608.1"/>
    </source>
</evidence>
<dbReference type="GO" id="GO:0019509">
    <property type="term" value="P:L-methionine salvage from methylthioadenosine"/>
    <property type="evidence" value="ECO:0007669"/>
    <property type="project" value="UniProtKB-UniRule"/>
</dbReference>
<dbReference type="PANTHER" id="PTHR42679">
    <property type="entry name" value="S-METHYL-5'-THIOADENOSINE PHOSPHORYLASE"/>
    <property type="match status" value="1"/>
</dbReference>
<comment type="catalytic activity">
    <reaction evidence="4">
        <text>S-methyl-5'-thioadenosine + phosphate = 5-(methylsulfanyl)-alpha-D-ribose 1-phosphate + adenine</text>
        <dbReference type="Rhea" id="RHEA:11852"/>
        <dbReference type="ChEBI" id="CHEBI:16708"/>
        <dbReference type="ChEBI" id="CHEBI:17509"/>
        <dbReference type="ChEBI" id="CHEBI:43474"/>
        <dbReference type="ChEBI" id="CHEBI:58533"/>
        <dbReference type="EC" id="2.4.2.28"/>
    </reaction>
</comment>
<dbReference type="InterPro" id="IPR000845">
    <property type="entry name" value="Nucleoside_phosphorylase_d"/>
</dbReference>
<accession>A0A2W4VNE6</accession>
<dbReference type="InterPro" id="IPR035994">
    <property type="entry name" value="Nucleoside_phosphorylase_sf"/>
</dbReference>
<feature type="binding site" evidence="4">
    <location>
        <begin position="76"/>
        <end position="77"/>
    </location>
    <ligand>
        <name>phosphate</name>
        <dbReference type="ChEBI" id="CHEBI:43474"/>
    </ligand>
</feature>